<protein>
    <submittedName>
        <fullName evidence="2">Uncharacterized protein</fullName>
    </submittedName>
</protein>
<evidence type="ECO:0000313" key="2">
    <source>
        <dbReference type="EMBL" id="KAK3848775.1"/>
    </source>
</evidence>
<evidence type="ECO:0000313" key="3">
    <source>
        <dbReference type="Proteomes" id="UP001286313"/>
    </source>
</evidence>
<sequence length="70" mass="7593">MTVWRERANSDKKQSDHQKEKKTSQQKQCAIGEGEAGGKEAACCITSTSSTLHCLNAASPSHPPVHLCVR</sequence>
<feature type="region of interest" description="Disordered" evidence="1">
    <location>
        <begin position="1"/>
        <end position="30"/>
    </location>
</feature>
<accession>A0AAE1EFD9</accession>
<name>A0AAE1EFD9_PETCI</name>
<keyword evidence="3" id="KW-1185">Reference proteome</keyword>
<reference evidence="2" key="1">
    <citation type="submission" date="2023-10" db="EMBL/GenBank/DDBJ databases">
        <title>Genome assemblies of two species of porcelain crab, Petrolisthes cinctipes and Petrolisthes manimaculis (Anomura: Porcellanidae).</title>
        <authorList>
            <person name="Angst P."/>
        </authorList>
    </citation>
    <scope>NUCLEOTIDE SEQUENCE</scope>
    <source>
        <strain evidence="2">PB745_01</strain>
        <tissue evidence="2">Gill</tissue>
    </source>
</reference>
<organism evidence="2 3">
    <name type="scientific">Petrolisthes cinctipes</name>
    <name type="common">Flat porcelain crab</name>
    <dbReference type="NCBI Taxonomy" id="88211"/>
    <lineage>
        <taxon>Eukaryota</taxon>
        <taxon>Metazoa</taxon>
        <taxon>Ecdysozoa</taxon>
        <taxon>Arthropoda</taxon>
        <taxon>Crustacea</taxon>
        <taxon>Multicrustacea</taxon>
        <taxon>Malacostraca</taxon>
        <taxon>Eumalacostraca</taxon>
        <taxon>Eucarida</taxon>
        <taxon>Decapoda</taxon>
        <taxon>Pleocyemata</taxon>
        <taxon>Anomura</taxon>
        <taxon>Galatheoidea</taxon>
        <taxon>Porcellanidae</taxon>
        <taxon>Petrolisthes</taxon>
    </lineage>
</organism>
<gene>
    <name evidence="2" type="ORF">Pcinc_044449</name>
</gene>
<feature type="compositionally biased region" description="Basic and acidic residues" evidence="1">
    <location>
        <begin position="1"/>
        <end position="23"/>
    </location>
</feature>
<dbReference type="EMBL" id="JAWQEG010009364">
    <property type="protein sequence ID" value="KAK3848775.1"/>
    <property type="molecule type" value="Genomic_DNA"/>
</dbReference>
<dbReference type="Proteomes" id="UP001286313">
    <property type="component" value="Unassembled WGS sequence"/>
</dbReference>
<dbReference type="AlphaFoldDB" id="A0AAE1EFD9"/>
<evidence type="ECO:0000256" key="1">
    <source>
        <dbReference type="SAM" id="MobiDB-lite"/>
    </source>
</evidence>
<comment type="caution">
    <text evidence="2">The sequence shown here is derived from an EMBL/GenBank/DDBJ whole genome shotgun (WGS) entry which is preliminary data.</text>
</comment>
<proteinExistence type="predicted"/>